<gene>
    <name evidence="3" type="ORF">BCB44BAC_03241</name>
</gene>
<reference evidence="3 4" key="1">
    <citation type="submission" date="2016-08" db="EMBL/GenBank/DDBJ databases">
        <authorList>
            <person name="Loux V."/>
            <person name="Rue O."/>
        </authorList>
    </citation>
    <scope>NUCLEOTIDE SEQUENCE [LARGE SCALE GENOMIC DNA]</scope>
    <source>
        <strain evidence="3 4">AFSSA_08CEB44bac</strain>
    </source>
</reference>
<name>A0AAX2CK11_9BACI</name>
<evidence type="ECO:0000313" key="3">
    <source>
        <dbReference type="EMBL" id="SCL99935.1"/>
    </source>
</evidence>
<dbReference type="RefSeq" id="WP_012095340.1">
    <property type="nucleotide sequence ID" value="NZ_CP024096.1"/>
</dbReference>
<dbReference type="AlphaFoldDB" id="A0AAX2CK11"/>
<dbReference type="Proteomes" id="UP000242164">
    <property type="component" value="Unassembled WGS sequence"/>
</dbReference>
<proteinExistence type="predicted"/>
<accession>A0AAX2CK11</accession>
<dbReference type="NCBIfam" id="TIGR02830">
    <property type="entry name" value="spore_III_AG"/>
    <property type="match status" value="1"/>
</dbReference>
<dbReference type="EMBL" id="FMIK01000043">
    <property type="protein sequence ID" value="SCL99935.1"/>
    <property type="molecule type" value="Genomic_DNA"/>
</dbReference>
<comment type="caution">
    <text evidence="3">The sequence shown here is derived from an EMBL/GenBank/DDBJ whole genome shotgun (WGS) entry which is preliminary data.</text>
</comment>
<evidence type="ECO:0000313" key="4">
    <source>
        <dbReference type="Proteomes" id="UP000242164"/>
    </source>
</evidence>
<organism evidence="3 4">
    <name type="scientific">Bacillus cytotoxicus</name>
    <dbReference type="NCBI Taxonomy" id="580165"/>
    <lineage>
        <taxon>Bacteria</taxon>
        <taxon>Bacillati</taxon>
        <taxon>Bacillota</taxon>
        <taxon>Bacilli</taxon>
        <taxon>Bacillales</taxon>
        <taxon>Bacillaceae</taxon>
        <taxon>Bacillus</taxon>
        <taxon>Bacillus cereus group</taxon>
    </lineage>
</organism>
<feature type="compositionally biased region" description="Basic and acidic residues" evidence="1">
    <location>
        <begin position="140"/>
        <end position="157"/>
    </location>
</feature>
<keyword evidence="2" id="KW-0812">Transmembrane</keyword>
<feature type="transmembrane region" description="Helical" evidence="2">
    <location>
        <begin position="35"/>
        <end position="53"/>
    </location>
</feature>
<feature type="region of interest" description="Disordered" evidence="1">
    <location>
        <begin position="136"/>
        <end position="157"/>
    </location>
</feature>
<dbReference type="InterPro" id="IPR014195">
    <property type="entry name" value="Spore_III_AG"/>
</dbReference>
<keyword evidence="2" id="KW-1133">Transmembrane helix</keyword>
<sequence>MDKNDKGTKFSFFRNLFKGEEKEDREKGKKVTPKFLLVLLILGILLMFSSNFFQPKKEEVPVFKEQTSQKTEKDVPTFGQKNNDSMSVVEKYEKAYEQELKSSLEDITGVKEVSIEVNLDSSEQKILEKNIVKRSQTTGETDKTGGKREVEDESTDEKTVIIREGDKETPIVLRTEKPKVRGVLVVAKGVDNIQIKSMVKEAVTRMLDVPAHRVAVLPKKG</sequence>
<protein>
    <submittedName>
        <fullName evidence="3">Sporulation stage III protein AG</fullName>
    </submittedName>
</protein>
<evidence type="ECO:0000256" key="1">
    <source>
        <dbReference type="SAM" id="MobiDB-lite"/>
    </source>
</evidence>
<dbReference type="GeneID" id="33898134"/>
<evidence type="ECO:0000256" key="2">
    <source>
        <dbReference type="SAM" id="Phobius"/>
    </source>
</evidence>
<keyword evidence="2" id="KW-0472">Membrane</keyword>